<sequence>MKLHNVVFSALVAAIVSLPAQALTLSSVELSAAEHLGCVLADDALGYLNEEQFNARFDEAVGDLSDAQVDVIYAKALGYIDGLLFGVSSGDRDIAHSRLESFSNSETCAYGTQAVSRTVSL</sequence>
<organism evidence="2 3">
    <name type="scientific">Congregibacter litoralis KT71</name>
    <dbReference type="NCBI Taxonomy" id="314285"/>
    <lineage>
        <taxon>Bacteria</taxon>
        <taxon>Pseudomonadati</taxon>
        <taxon>Pseudomonadota</taxon>
        <taxon>Gammaproteobacteria</taxon>
        <taxon>Cellvibrionales</taxon>
        <taxon>Halieaceae</taxon>
        <taxon>Congregibacter</taxon>
    </lineage>
</organism>
<proteinExistence type="predicted"/>
<protein>
    <submittedName>
        <fullName evidence="2">Uncharacterized protein</fullName>
    </submittedName>
</protein>
<comment type="caution">
    <text evidence="2">The sequence shown here is derived from an EMBL/GenBank/DDBJ whole genome shotgun (WGS) entry which is preliminary data.</text>
</comment>
<dbReference type="HOGENOM" id="CLU_2034083_0_0_6"/>
<evidence type="ECO:0000256" key="1">
    <source>
        <dbReference type="SAM" id="SignalP"/>
    </source>
</evidence>
<name>A4A7Y5_9GAMM</name>
<dbReference type="eggNOG" id="ENOG5033WMF">
    <property type="taxonomic scope" value="Bacteria"/>
</dbReference>
<dbReference type="STRING" id="314285.KT71_14459"/>
<reference evidence="2 3" key="1">
    <citation type="journal article" date="2007" name="Proc. Natl. Acad. Sci. U.S.A.">
        <title>Characterization of a marine gammaproteobacterium capable of aerobic anoxygenic photosynthesis.</title>
        <authorList>
            <person name="Fuchs B.M."/>
            <person name="Spring S."/>
            <person name="Teeling H."/>
            <person name="Quast C."/>
            <person name="Wulf J."/>
            <person name="Schattenhofer M."/>
            <person name="Yan S."/>
            <person name="Ferriera S."/>
            <person name="Johnson J."/>
            <person name="Glockner F.O."/>
            <person name="Amann R."/>
        </authorList>
    </citation>
    <scope>NUCLEOTIDE SEQUENCE [LARGE SCALE GENOMIC DNA]</scope>
    <source>
        <strain evidence="2">KT71</strain>
    </source>
</reference>
<accession>A4A7Y5</accession>
<feature type="signal peptide" evidence="1">
    <location>
        <begin position="1"/>
        <end position="22"/>
    </location>
</feature>
<feature type="chain" id="PRO_5002665391" evidence="1">
    <location>
        <begin position="23"/>
        <end position="121"/>
    </location>
</feature>
<dbReference type="RefSeq" id="WP_008295327.1">
    <property type="nucleotide sequence ID" value="NZ_CM002299.1"/>
</dbReference>
<dbReference type="Proteomes" id="UP000019205">
    <property type="component" value="Chromosome"/>
</dbReference>
<keyword evidence="1" id="KW-0732">Signal</keyword>
<keyword evidence="3" id="KW-1185">Reference proteome</keyword>
<evidence type="ECO:0000313" key="2">
    <source>
        <dbReference type="EMBL" id="EAQ97780.1"/>
    </source>
</evidence>
<gene>
    <name evidence="2" type="ORF">KT71_14459</name>
</gene>
<reference evidence="2 3" key="2">
    <citation type="journal article" date="2009" name="PLoS ONE">
        <title>The photosynthetic apparatus and its regulation in the aerobic gammaproteobacterium Congregibacter litoralis gen. nov., sp. nov.</title>
        <authorList>
            <person name="Spring S."/>
            <person name="Lunsdorf H."/>
            <person name="Fuchs B.M."/>
            <person name="Tindall B.J."/>
        </authorList>
    </citation>
    <scope>NUCLEOTIDE SEQUENCE [LARGE SCALE GENOMIC DNA]</scope>
    <source>
        <strain evidence="2">KT71</strain>
    </source>
</reference>
<dbReference type="AlphaFoldDB" id="A4A7Y5"/>
<evidence type="ECO:0000313" key="3">
    <source>
        <dbReference type="Proteomes" id="UP000019205"/>
    </source>
</evidence>
<dbReference type="EMBL" id="AAOA02000001">
    <property type="protein sequence ID" value="EAQ97780.1"/>
    <property type="molecule type" value="Genomic_DNA"/>
</dbReference>